<dbReference type="RefSeq" id="WP_130610167.1">
    <property type="nucleotide sequence ID" value="NZ_AP019368.1"/>
</dbReference>
<accession>A0A4P2VPK0</accession>
<gene>
    <name evidence="1" type="ORF">JCM31447_21770</name>
</gene>
<name>A0A4P2VPK0_FLUSA</name>
<reference evidence="1 2" key="1">
    <citation type="submission" date="2018-12" db="EMBL/GenBank/DDBJ databases">
        <title>Rubrispira sanarue gen. nov., sp., nov., a member of the order Silvanigrellales, isolated from a brackish lake in Hamamatsu Japan.</title>
        <authorList>
            <person name="Maejima Y."/>
            <person name="Iino T."/>
            <person name="Muraguchi Y."/>
            <person name="Fukuda K."/>
            <person name="Nojiri H."/>
            <person name="Ohkuma M."/>
            <person name="Moriuchi R."/>
            <person name="Dohra H."/>
            <person name="Kimbara K."/>
            <person name="Shintani M."/>
        </authorList>
    </citation>
    <scope>NUCLEOTIDE SEQUENCE [LARGE SCALE GENOMIC DNA]</scope>
    <source>
        <strain evidence="1 2">RF1110005</strain>
    </source>
</reference>
<evidence type="ECO:0000313" key="1">
    <source>
        <dbReference type="EMBL" id="BBH53729.1"/>
    </source>
</evidence>
<organism evidence="1 2">
    <name type="scientific">Fluviispira sanaruensis</name>
    <dbReference type="NCBI Taxonomy" id="2493639"/>
    <lineage>
        <taxon>Bacteria</taxon>
        <taxon>Pseudomonadati</taxon>
        <taxon>Bdellovibrionota</taxon>
        <taxon>Oligoflexia</taxon>
        <taxon>Silvanigrellales</taxon>
        <taxon>Silvanigrellaceae</taxon>
        <taxon>Fluviispira</taxon>
    </lineage>
</organism>
<proteinExistence type="predicted"/>
<dbReference type="KEGG" id="sbf:JCM31447_21770"/>
<dbReference type="GO" id="GO:0006355">
    <property type="term" value="P:regulation of DNA-templated transcription"/>
    <property type="evidence" value="ECO:0007669"/>
    <property type="project" value="InterPro"/>
</dbReference>
<sequence>MKKNRKTTVLKDKDEIKKAEEYLNDGYQEKWEKGELGKSFEHAVGEKANISGAPTTIRLPDSLKITIATLAREKGLTTNSYIRMILTEHVKQKNRA</sequence>
<dbReference type="Proteomes" id="UP000291236">
    <property type="component" value="Chromosome"/>
</dbReference>
<dbReference type="SUPFAM" id="SSF47598">
    <property type="entry name" value="Ribbon-helix-helix"/>
    <property type="match status" value="1"/>
</dbReference>
<dbReference type="AlphaFoldDB" id="A0A4P2VPK0"/>
<dbReference type="InterPro" id="IPR013321">
    <property type="entry name" value="Arc_rbn_hlx_hlx"/>
</dbReference>
<dbReference type="InterPro" id="IPR010985">
    <property type="entry name" value="Ribbon_hlx_hlx"/>
</dbReference>
<evidence type="ECO:0000313" key="2">
    <source>
        <dbReference type="Proteomes" id="UP000291236"/>
    </source>
</evidence>
<dbReference type="EMBL" id="AP019368">
    <property type="protein sequence ID" value="BBH53729.1"/>
    <property type="molecule type" value="Genomic_DNA"/>
</dbReference>
<dbReference type="Gene3D" id="1.10.1220.10">
    <property type="entry name" value="Met repressor-like"/>
    <property type="match status" value="1"/>
</dbReference>
<protein>
    <submittedName>
        <fullName evidence="1">Uncharacterized protein</fullName>
    </submittedName>
</protein>
<keyword evidence="2" id="KW-1185">Reference proteome</keyword>